<keyword evidence="10" id="KW-1207">Sterol metabolism</keyword>
<feature type="transmembrane region" description="Helical" evidence="14">
    <location>
        <begin position="37"/>
        <end position="57"/>
    </location>
</feature>
<protein>
    <submittedName>
        <fullName evidence="16">Emopamil-binding protein</fullName>
    </submittedName>
</protein>
<dbReference type="GO" id="GO:0004769">
    <property type="term" value="F:steroid Delta-isomerase activity"/>
    <property type="evidence" value="ECO:0007669"/>
    <property type="project" value="TreeGrafter"/>
</dbReference>
<dbReference type="AlphaFoldDB" id="A0A9P9ETG3"/>
<evidence type="ECO:0000256" key="10">
    <source>
        <dbReference type="ARBA" id="ARBA00023166"/>
    </source>
</evidence>
<evidence type="ECO:0000256" key="4">
    <source>
        <dbReference type="ARBA" id="ARBA00022692"/>
    </source>
</evidence>
<feature type="domain" description="EXPERA" evidence="15">
    <location>
        <begin position="66"/>
        <end position="212"/>
    </location>
</feature>
<comment type="caution">
    <text evidence="16">The sequence shown here is derived from an EMBL/GenBank/DDBJ whole genome shotgun (WGS) entry which is preliminary data.</text>
</comment>
<feature type="transmembrane region" description="Helical" evidence="14">
    <location>
        <begin position="158"/>
        <end position="181"/>
    </location>
</feature>
<evidence type="ECO:0000259" key="15">
    <source>
        <dbReference type="PROSITE" id="PS51751"/>
    </source>
</evidence>
<keyword evidence="9 13" id="KW-0472">Membrane</keyword>
<dbReference type="PANTHER" id="PTHR14207:SF0">
    <property type="entry name" value="3-BETA-HYDROXYSTEROID-DELTA(8),DELTA(7)-ISOMERASE"/>
    <property type="match status" value="1"/>
</dbReference>
<keyword evidence="4 13" id="KW-0812">Transmembrane</keyword>
<sequence length="236" mass="26210">MAAVASNLTGADPLHPYWPLDVAIEGYAANSMGAAKLVGIFSLLCCGVFAVTHVLILQARVNISGGAKLATMWFALCGCIHLFFEGYFAVNHLDMASQMDLFGQLWKEYSLSDSRYLTQDAFVVCMESITAFFWGPLSFFCAYAIVHNHPLRHPIQIIVSLGQIYGDILYYATCSFSKIVYQIGYCRPESFYFWMYYVLCNAFWIVIPGILLVQSVIATSEAIAKVQAAEAGKKKL</sequence>
<dbReference type="InterPro" id="IPR007905">
    <property type="entry name" value="EBP"/>
</dbReference>
<evidence type="ECO:0000256" key="6">
    <source>
        <dbReference type="ARBA" id="ARBA00022989"/>
    </source>
</evidence>
<dbReference type="GO" id="GO:0016020">
    <property type="term" value="C:membrane"/>
    <property type="evidence" value="ECO:0007669"/>
    <property type="project" value="UniProtKB-SubCell"/>
</dbReference>
<evidence type="ECO:0000256" key="5">
    <source>
        <dbReference type="ARBA" id="ARBA00022955"/>
    </source>
</evidence>
<dbReference type="GO" id="GO:0016126">
    <property type="term" value="P:sterol biosynthetic process"/>
    <property type="evidence" value="ECO:0007669"/>
    <property type="project" value="UniProtKB-KW"/>
</dbReference>
<evidence type="ECO:0000256" key="13">
    <source>
        <dbReference type="PROSITE-ProRule" id="PRU01087"/>
    </source>
</evidence>
<keyword evidence="6 13" id="KW-1133">Transmembrane helix</keyword>
<evidence type="ECO:0000313" key="16">
    <source>
        <dbReference type="EMBL" id="KAH7143635.1"/>
    </source>
</evidence>
<feature type="transmembrane region" description="Helical" evidence="14">
    <location>
        <begin position="69"/>
        <end position="90"/>
    </location>
</feature>
<keyword evidence="11" id="KW-0753">Steroid metabolism</keyword>
<evidence type="ECO:0000256" key="2">
    <source>
        <dbReference type="ARBA" id="ARBA00008337"/>
    </source>
</evidence>
<keyword evidence="12" id="KW-0413">Isomerase</keyword>
<dbReference type="GO" id="GO:0047750">
    <property type="term" value="F:cholestenol delta-isomerase activity"/>
    <property type="evidence" value="ECO:0007669"/>
    <property type="project" value="InterPro"/>
</dbReference>
<evidence type="ECO:0000256" key="12">
    <source>
        <dbReference type="ARBA" id="ARBA00023235"/>
    </source>
</evidence>
<keyword evidence="3" id="KW-0444">Lipid biosynthesis</keyword>
<dbReference type="PROSITE" id="PS51751">
    <property type="entry name" value="EXPERA"/>
    <property type="match status" value="1"/>
</dbReference>
<comment type="subcellular location">
    <subcellularLocation>
        <location evidence="1">Membrane</location>
        <topology evidence="1">Multi-pass membrane protein</topology>
    </subcellularLocation>
</comment>
<evidence type="ECO:0000313" key="17">
    <source>
        <dbReference type="Proteomes" id="UP000738349"/>
    </source>
</evidence>
<keyword evidence="8" id="KW-0443">Lipid metabolism</keyword>
<comment type="similarity">
    <text evidence="2">Belongs to the EBP family.</text>
</comment>
<keyword evidence="5" id="KW-0752">Steroid biosynthesis</keyword>
<keyword evidence="17" id="KW-1185">Reference proteome</keyword>
<dbReference type="Pfam" id="PF05241">
    <property type="entry name" value="EBP"/>
    <property type="match status" value="1"/>
</dbReference>
<reference evidence="16" key="1">
    <citation type="journal article" date="2021" name="Nat. Commun.">
        <title>Genetic determinants of endophytism in the Arabidopsis root mycobiome.</title>
        <authorList>
            <person name="Mesny F."/>
            <person name="Miyauchi S."/>
            <person name="Thiergart T."/>
            <person name="Pickel B."/>
            <person name="Atanasova L."/>
            <person name="Karlsson M."/>
            <person name="Huettel B."/>
            <person name="Barry K.W."/>
            <person name="Haridas S."/>
            <person name="Chen C."/>
            <person name="Bauer D."/>
            <person name="Andreopoulos W."/>
            <person name="Pangilinan J."/>
            <person name="LaButti K."/>
            <person name="Riley R."/>
            <person name="Lipzen A."/>
            <person name="Clum A."/>
            <person name="Drula E."/>
            <person name="Henrissat B."/>
            <person name="Kohler A."/>
            <person name="Grigoriev I.V."/>
            <person name="Martin F.M."/>
            <person name="Hacquard S."/>
        </authorList>
    </citation>
    <scope>NUCLEOTIDE SEQUENCE</scope>
    <source>
        <strain evidence="16">MPI-CAGE-AT-0147</strain>
    </source>
</reference>
<gene>
    <name evidence="16" type="ORF">EDB81DRAFT_947690</name>
</gene>
<name>A0A9P9ETG3_9HYPO</name>
<proteinExistence type="inferred from homology"/>
<evidence type="ECO:0000256" key="1">
    <source>
        <dbReference type="ARBA" id="ARBA00004141"/>
    </source>
</evidence>
<evidence type="ECO:0000256" key="3">
    <source>
        <dbReference type="ARBA" id="ARBA00022516"/>
    </source>
</evidence>
<dbReference type="PANTHER" id="PTHR14207">
    <property type="entry name" value="STEROL ISOMERASE"/>
    <property type="match status" value="1"/>
</dbReference>
<dbReference type="Proteomes" id="UP000738349">
    <property type="component" value="Unassembled WGS sequence"/>
</dbReference>
<feature type="transmembrane region" description="Helical" evidence="14">
    <location>
        <begin position="121"/>
        <end position="146"/>
    </location>
</feature>
<accession>A0A9P9ETG3</accession>
<dbReference type="OrthoDB" id="58557at2759"/>
<evidence type="ECO:0000256" key="14">
    <source>
        <dbReference type="SAM" id="Phobius"/>
    </source>
</evidence>
<dbReference type="EMBL" id="JAGMUV010000009">
    <property type="protein sequence ID" value="KAH7143635.1"/>
    <property type="molecule type" value="Genomic_DNA"/>
</dbReference>
<dbReference type="GO" id="GO:0000247">
    <property type="term" value="F:C-8 sterol isomerase activity"/>
    <property type="evidence" value="ECO:0007669"/>
    <property type="project" value="TreeGrafter"/>
</dbReference>
<evidence type="ECO:0000256" key="7">
    <source>
        <dbReference type="ARBA" id="ARBA00023011"/>
    </source>
</evidence>
<dbReference type="InterPro" id="IPR033118">
    <property type="entry name" value="EXPERA"/>
</dbReference>
<organism evidence="16 17">
    <name type="scientific">Dactylonectria macrodidyma</name>
    <dbReference type="NCBI Taxonomy" id="307937"/>
    <lineage>
        <taxon>Eukaryota</taxon>
        <taxon>Fungi</taxon>
        <taxon>Dikarya</taxon>
        <taxon>Ascomycota</taxon>
        <taxon>Pezizomycotina</taxon>
        <taxon>Sordariomycetes</taxon>
        <taxon>Hypocreomycetidae</taxon>
        <taxon>Hypocreales</taxon>
        <taxon>Nectriaceae</taxon>
        <taxon>Dactylonectria</taxon>
    </lineage>
</organism>
<keyword evidence="7" id="KW-0756">Sterol biosynthesis</keyword>
<feature type="transmembrane region" description="Helical" evidence="14">
    <location>
        <begin position="193"/>
        <end position="213"/>
    </location>
</feature>
<dbReference type="GO" id="GO:0005783">
    <property type="term" value="C:endoplasmic reticulum"/>
    <property type="evidence" value="ECO:0007669"/>
    <property type="project" value="TreeGrafter"/>
</dbReference>
<evidence type="ECO:0000256" key="9">
    <source>
        <dbReference type="ARBA" id="ARBA00023136"/>
    </source>
</evidence>
<evidence type="ECO:0000256" key="11">
    <source>
        <dbReference type="ARBA" id="ARBA00023221"/>
    </source>
</evidence>
<evidence type="ECO:0000256" key="8">
    <source>
        <dbReference type="ARBA" id="ARBA00023098"/>
    </source>
</evidence>